<accession>A0A815B4X0</accession>
<organism evidence="7 8">
    <name type="scientific">Rotaria magnacalcarata</name>
    <dbReference type="NCBI Taxonomy" id="392030"/>
    <lineage>
        <taxon>Eukaryota</taxon>
        <taxon>Metazoa</taxon>
        <taxon>Spiralia</taxon>
        <taxon>Gnathifera</taxon>
        <taxon>Rotifera</taxon>
        <taxon>Eurotatoria</taxon>
        <taxon>Bdelloidea</taxon>
        <taxon>Philodinida</taxon>
        <taxon>Philodinidae</taxon>
        <taxon>Rotaria</taxon>
    </lineage>
</organism>
<dbReference type="GO" id="GO:0005230">
    <property type="term" value="F:extracellular ligand-gated monoatomic ion channel activity"/>
    <property type="evidence" value="ECO:0007669"/>
    <property type="project" value="InterPro"/>
</dbReference>
<dbReference type="GO" id="GO:0004888">
    <property type="term" value="F:transmembrane signaling receptor activity"/>
    <property type="evidence" value="ECO:0007669"/>
    <property type="project" value="InterPro"/>
</dbReference>
<dbReference type="AlphaFoldDB" id="A0A815B4X0"/>
<feature type="signal peptide" evidence="5">
    <location>
        <begin position="1"/>
        <end position="22"/>
    </location>
</feature>
<dbReference type="PRINTS" id="PR00252">
    <property type="entry name" value="NRIONCHANNEL"/>
</dbReference>
<evidence type="ECO:0000256" key="3">
    <source>
        <dbReference type="ARBA" id="ARBA00022989"/>
    </source>
</evidence>
<evidence type="ECO:0000256" key="4">
    <source>
        <dbReference type="ARBA" id="ARBA00023136"/>
    </source>
</evidence>
<dbReference type="PROSITE" id="PS00236">
    <property type="entry name" value="NEUROTR_ION_CHANNEL"/>
    <property type="match status" value="1"/>
</dbReference>
<evidence type="ECO:0000313" key="8">
    <source>
        <dbReference type="Proteomes" id="UP000663855"/>
    </source>
</evidence>
<comment type="similarity">
    <text evidence="5">Belongs to the ligand-gated ion channel (TC 1.A.9) family.</text>
</comment>
<gene>
    <name evidence="7" type="ORF">CJN711_LOCUS15297</name>
</gene>
<dbReference type="Proteomes" id="UP000663855">
    <property type="component" value="Unassembled WGS sequence"/>
</dbReference>
<feature type="transmembrane region" description="Helical" evidence="5">
    <location>
        <begin position="461"/>
        <end position="485"/>
    </location>
</feature>
<feature type="transmembrane region" description="Helical" evidence="5">
    <location>
        <begin position="240"/>
        <end position="259"/>
    </location>
</feature>
<feature type="transmembrane region" description="Helical" evidence="5">
    <location>
        <begin position="265"/>
        <end position="284"/>
    </location>
</feature>
<keyword evidence="5" id="KW-0406">Ion transport</keyword>
<reference evidence="7" key="1">
    <citation type="submission" date="2021-02" db="EMBL/GenBank/DDBJ databases">
        <authorList>
            <person name="Nowell W R."/>
        </authorList>
    </citation>
    <scope>NUCLEOTIDE SEQUENCE</scope>
</reference>
<keyword evidence="4 5" id="KW-0472">Membrane</keyword>
<feature type="domain" description="Neurotransmitter-gated ion-channel ligand-binding" evidence="6">
    <location>
        <begin position="30"/>
        <end position="239"/>
    </location>
</feature>
<name>A0A815B4X0_9BILA</name>
<keyword evidence="2 5" id="KW-0812">Transmembrane</keyword>
<dbReference type="Pfam" id="PF02931">
    <property type="entry name" value="Neur_chan_LBD"/>
    <property type="match status" value="1"/>
</dbReference>
<evidence type="ECO:0000256" key="1">
    <source>
        <dbReference type="ARBA" id="ARBA00004141"/>
    </source>
</evidence>
<dbReference type="PANTHER" id="PTHR18945">
    <property type="entry name" value="NEUROTRANSMITTER GATED ION CHANNEL"/>
    <property type="match status" value="1"/>
</dbReference>
<dbReference type="InterPro" id="IPR006201">
    <property type="entry name" value="Neur_channel"/>
</dbReference>
<protein>
    <recommendedName>
        <fullName evidence="6">Neurotransmitter-gated ion-channel ligand-binding domain-containing protein</fullName>
    </recommendedName>
</protein>
<dbReference type="EMBL" id="CAJNOV010007030">
    <property type="protein sequence ID" value="CAF1267313.1"/>
    <property type="molecule type" value="Genomic_DNA"/>
</dbReference>
<sequence length="487" mass="55673">MINLSPVIIFVCYLHCFSYCGTLPTSQQTEQTLVTTLLNSYNKNIRPDDQVSVDITAKLKQILTLDEKQQIMTSSLFISQTWFDDRLSWTPNATNGNITVVMLPVKSIWIPDTMILNSADPSGYFTVNDYSLASIYYDGQVYLILPALAIKTKCNVAVKNFPFDKQVCSINVTSWSQGSNRIVYTEKNDSIIDLSDYDEHPIWQLNGTDVVLIRAEDRAPFEDTYNAIISMQLYLKRKPLFFILNGIFACLILNCVTLLSYAVPFVVQINLCMTCFLTYSVYSLNFSNLFPQQSEYLMMITLFFLLSISWTFISMIWFIMHFYFTSTAEMPTVLYVFCGKLQRILCYCFPPEKKDDKINKKTGVVPDDGEIQNFSEVKNTTATFISKRRVAARNDNVETTKSNSTDVTSTEIKSSIPMTETTKIATPKCDFCNRCESCQTEFNKDKAKGKFKKDIEARCSALNYFVFFCGFLFIFVSNMAVWISMSI</sequence>
<feature type="transmembrane region" description="Helical" evidence="5">
    <location>
        <begin position="296"/>
        <end position="320"/>
    </location>
</feature>
<dbReference type="InterPro" id="IPR018000">
    <property type="entry name" value="Neurotransmitter_ion_chnl_CS"/>
</dbReference>
<dbReference type="InterPro" id="IPR036719">
    <property type="entry name" value="Neuro-gated_channel_TM_sf"/>
</dbReference>
<dbReference type="InterPro" id="IPR036734">
    <property type="entry name" value="Neur_chan_lig-bd_sf"/>
</dbReference>
<evidence type="ECO:0000313" key="7">
    <source>
        <dbReference type="EMBL" id="CAF1267313.1"/>
    </source>
</evidence>
<keyword evidence="5" id="KW-0732">Signal</keyword>
<dbReference type="FunFam" id="2.70.170.10:FF:000028">
    <property type="entry name" value="AcetylCholine Receptor"/>
    <property type="match status" value="1"/>
</dbReference>
<comment type="subcellular location">
    <subcellularLocation>
        <location evidence="1">Membrane</location>
        <topology evidence="1">Multi-pass membrane protein</topology>
    </subcellularLocation>
</comment>
<proteinExistence type="inferred from homology"/>
<dbReference type="GO" id="GO:0016020">
    <property type="term" value="C:membrane"/>
    <property type="evidence" value="ECO:0007669"/>
    <property type="project" value="UniProtKB-SubCell"/>
</dbReference>
<dbReference type="SUPFAM" id="SSF90112">
    <property type="entry name" value="Neurotransmitter-gated ion-channel transmembrane pore"/>
    <property type="match status" value="1"/>
</dbReference>
<keyword evidence="5" id="KW-0813">Transport</keyword>
<evidence type="ECO:0000256" key="2">
    <source>
        <dbReference type="ARBA" id="ARBA00022692"/>
    </source>
</evidence>
<dbReference type="SUPFAM" id="SSF63712">
    <property type="entry name" value="Nicotinic receptor ligand binding domain-like"/>
    <property type="match status" value="1"/>
</dbReference>
<keyword evidence="5" id="KW-0407">Ion channel</keyword>
<dbReference type="Gene3D" id="2.70.170.10">
    <property type="entry name" value="Neurotransmitter-gated ion-channel ligand-binding domain"/>
    <property type="match status" value="1"/>
</dbReference>
<evidence type="ECO:0000259" key="6">
    <source>
        <dbReference type="Pfam" id="PF02931"/>
    </source>
</evidence>
<dbReference type="CDD" id="cd18989">
    <property type="entry name" value="LGIC_ECD_cation"/>
    <property type="match status" value="1"/>
</dbReference>
<dbReference type="InterPro" id="IPR006202">
    <property type="entry name" value="Neur_chan_lig-bd"/>
</dbReference>
<evidence type="ECO:0000256" key="5">
    <source>
        <dbReference type="RuleBase" id="RU000687"/>
    </source>
</evidence>
<keyword evidence="3 5" id="KW-1133">Transmembrane helix</keyword>
<comment type="caution">
    <text evidence="7">The sequence shown here is derived from an EMBL/GenBank/DDBJ whole genome shotgun (WGS) entry which is preliminary data.</text>
</comment>
<dbReference type="Gene3D" id="1.20.58.390">
    <property type="entry name" value="Neurotransmitter-gated ion-channel transmembrane domain"/>
    <property type="match status" value="1"/>
</dbReference>
<feature type="chain" id="PRO_5033094185" description="Neurotransmitter-gated ion-channel ligand-binding domain-containing protein" evidence="5">
    <location>
        <begin position="23"/>
        <end position="487"/>
    </location>
</feature>
<dbReference type="InterPro" id="IPR038050">
    <property type="entry name" value="Neuro_actylchol_rec"/>
</dbReference>